<dbReference type="KEGG" id="prh:LT40_10165"/>
<dbReference type="OrthoDB" id="2664633at2"/>
<dbReference type="EMBL" id="CP009533">
    <property type="protein sequence ID" value="AIS17736.1"/>
    <property type="molecule type" value="Genomic_DNA"/>
</dbReference>
<feature type="signal peptide" evidence="1">
    <location>
        <begin position="1"/>
        <end position="33"/>
    </location>
</feature>
<dbReference type="InterPro" id="IPR012334">
    <property type="entry name" value="Pectin_lyas_fold"/>
</dbReference>
<evidence type="ECO:0000313" key="3">
    <source>
        <dbReference type="EMBL" id="AIS17736.1"/>
    </source>
</evidence>
<protein>
    <recommendedName>
        <fullName evidence="2">Filamentous haemagglutinin FhaB/tRNA nuclease CdiA-like TPS domain-containing protein</fullName>
    </recommendedName>
</protein>
<dbReference type="GO" id="GO:0003824">
    <property type="term" value="F:catalytic activity"/>
    <property type="evidence" value="ECO:0007669"/>
    <property type="project" value="UniProtKB-ARBA"/>
</dbReference>
<dbReference type="STRING" id="216142.LT40_10165"/>
<dbReference type="SUPFAM" id="SSF51126">
    <property type="entry name" value="Pectin lyase-like"/>
    <property type="match status" value="1"/>
</dbReference>
<dbReference type="Proteomes" id="UP000029499">
    <property type="component" value="Chromosome"/>
</dbReference>
<proteinExistence type="predicted"/>
<dbReference type="eggNOG" id="COG3210">
    <property type="taxonomic scope" value="Bacteria"/>
</dbReference>
<feature type="domain" description="Filamentous haemagglutinin FhaB/tRNA nuclease CdiA-like TPS" evidence="2">
    <location>
        <begin position="51"/>
        <end position="176"/>
    </location>
</feature>
<dbReference type="HOGENOM" id="CLU_325673_0_0_6"/>
<keyword evidence="1" id="KW-0732">Signal</keyword>
<name>A0A089ZQJ4_9PSED</name>
<dbReference type="AlphaFoldDB" id="A0A089ZQJ4"/>
<keyword evidence="4" id="KW-1185">Reference proteome</keyword>
<sequence>MQQTVFKHPSFTRHTLGLAISAVLLATLEPAFAEGLVAVDGPMGMAIVDSQAHAPIIDIVAPNAQGLSHNQWQDYNVGTAGVVLNNSLAAGQAEVGGQQLAVGANSQFAGTAASTILNEVVGTRGSEINGEQVIFGQAADYVLSNPNGIMLNGARMTLDQPNAATYVVGTAELEDGRIARYDTRTAQQSLEVGQGGVAVGAGSVQLIAPTVQVDGDISAGGDLSLLLGQHRVDARTLAIAEVAQTATAVDAKLLGAMQARRIKIVSTQNGAGVNMGVTRLSAEQGIEIASAGALAIGSSTTRNGRHARASIDAKAEDVKLSAAGDMTLTSLALAGRHIDARSGGRLKLDALSNETQTQRQATAADTWFTLAQGETDAQIEERSVRHVGNTLIATGTVRLDGRDGIEMAATRVEGPEFVGMYTVRGGLQAGAKVDKQWRTVRLASSDAPEDSASTYFESAQASHIKGGSVDLPTGKLVGARIDAAHSVSMNGPGAIVISGLDLKSSFTQGTGTRRVTLSKSLAHEAYREHTYQQPTRMKARGGHLSITGKDIRIDGGQLSGTKVSLHSEGDIAIAGSSKRVRIDGARPSADQELRSFDRTFEVSMPTLVKASDTLSVRAGRSAFRNGNVSVAGSHLLANNALTFIAQGNVWVSGMAQKEGFNLSGSQWGPVAGELPQGQWRREGYQVSQARSTIAGGSLHMEAGAMLDVAGSALESEGDIKLRASDIQLTGSLEATGPRNKAVWLENDIPDHYFSPADDDGQAHMTERTHNGFSMKAGGDIDISAARLATHAASVEAKGRLTVPSTLALFKDTPVEDGDAIRKYYHGHVPPRQSSWQALAGLPLASLDTPLPANNGTTRESSFVAGEVDADTAQRIKDLNIPLTLR</sequence>
<evidence type="ECO:0000256" key="1">
    <source>
        <dbReference type="SAM" id="SignalP"/>
    </source>
</evidence>
<dbReference type="InterPro" id="IPR025157">
    <property type="entry name" value="Hemagglutinin_rpt"/>
</dbReference>
<dbReference type="Pfam" id="PF05860">
    <property type="entry name" value="TPS"/>
    <property type="match status" value="1"/>
</dbReference>
<accession>A0A089ZQJ4</accession>
<dbReference type="SMART" id="SM00912">
    <property type="entry name" value="Haemagg_act"/>
    <property type="match status" value="1"/>
</dbReference>
<dbReference type="Gene3D" id="2.160.20.10">
    <property type="entry name" value="Single-stranded right-handed beta-helix, Pectin lyase-like"/>
    <property type="match status" value="1"/>
</dbReference>
<gene>
    <name evidence="3" type="ORF">LT40_10165</name>
</gene>
<organism evidence="3 4">
    <name type="scientific">Pseudomonas rhizosphaerae</name>
    <dbReference type="NCBI Taxonomy" id="216142"/>
    <lineage>
        <taxon>Bacteria</taxon>
        <taxon>Pseudomonadati</taxon>
        <taxon>Pseudomonadota</taxon>
        <taxon>Gammaproteobacteria</taxon>
        <taxon>Pseudomonadales</taxon>
        <taxon>Pseudomonadaceae</taxon>
        <taxon>Pseudomonas</taxon>
    </lineage>
</organism>
<dbReference type="NCBIfam" id="TIGR01901">
    <property type="entry name" value="adhes_NPXG"/>
    <property type="match status" value="1"/>
</dbReference>
<evidence type="ECO:0000259" key="2">
    <source>
        <dbReference type="SMART" id="SM00912"/>
    </source>
</evidence>
<evidence type="ECO:0000313" key="4">
    <source>
        <dbReference type="Proteomes" id="UP000029499"/>
    </source>
</evidence>
<feature type="chain" id="PRO_5001852629" description="Filamentous haemagglutinin FhaB/tRNA nuclease CdiA-like TPS domain-containing protein" evidence="1">
    <location>
        <begin position="34"/>
        <end position="885"/>
    </location>
</feature>
<dbReference type="Pfam" id="PF13332">
    <property type="entry name" value="Fil_haemagg_2"/>
    <property type="match status" value="1"/>
</dbReference>
<dbReference type="InterPro" id="IPR008638">
    <property type="entry name" value="FhaB/CdiA-like_TPS"/>
</dbReference>
<dbReference type="RefSeq" id="WP_043189501.1">
    <property type="nucleotide sequence ID" value="NZ_CP009533.1"/>
</dbReference>
<reference evidence="3 4" key="1">
    <citation type="journal article" date="2015" name="J. Biotechnol.">
        <title>Complete genome sequence of Pseudomonas rhizosphaerae IH5T (=DSM 16299T), a phosphate-solubilizing rhizobacterium for bacterial biofertilizer.</title>
        <authorList>
            <person name="Kwak Y."/>
            <person name="Jung B.K."/>
            <person name="Shin J.H."/>
        </authorList>
    </citation>
    <scope>NUCLEOTIDE SEQUENCE [LARGE SCALE GENOMIC DNA]</scope>
    <source>
        <strain evidence="3">DSM 16299</strain>
    </source>
</reference>
<dbReference type="InterPro" id="IPR011050">
    <property type="entry name" value="Pectin_lyase_fold/virulence"/>
</dbReference>